<reference evidence="3" key="1">
    <citation type="submission" date="2023-06" db="EMBL/GenBank/DDBJ databases">
        <title>Genome-scale phylogeny and comparative genomics of the fungal order Sordariales.</title>
        <authorList>
            <consortium name="Lawrence Berkeley National Laboratory"/>
            <person name="Hensen N."/>
            <person name="Bonometti L."/>
            <person name="Westerberg I."/>
            <person name="Brannstrom I.O."/>
            <person name="Guillou S."/>
            <person name="Cros-Aarteil S."/>
            <person name="Calhoun S."/>
            <person name="Haridas S."/>
            <person name="Kuo A."/>
            <person name="Mondo S."/>
            <person name="Pangilinan J."/>
            <person name="Riley R."/>
            <person name="Labutti K."/>
            <person name="Andreopoulos B."/>
            <person name="Lipzen A."/>
            <person name="Chen C."/>
            <person name="Yanf M."/>
            <person name="Daum C."/>
            <person name="Ng V."/>
            <person name="Clum A."/>
            <person name="Steindorff A."/>
            <person name="Ohm R."/>
            <person name="Martin F."/>
            <person name="Silar P."/>
            <person name="Natvig D."/>
            <person name="Lalanne C."/>
            <person name="Gautier V."/>
            <person name="Ament-Velasquez S.L."/>
            <person name="Kruys A."/>
            <person name="Hutchinson M.I."/>
            <person name="Powell A.J."/>
            <person name="Barry K."/>
            <person name="Miller A.N."/>
            <person name="Grigoriev I.V."/>
            <person name="Debuchy R."/>
            <person name="Gladieux P."/>
            <person name="Thoren M.H."/>
            <person name="Johannesson H."/>
        </authorList>
    </citation>
    <scope>NUCLEOTIDE SEQUENCE</scope>
    <source>
        <strain evidence="3">8032-3</strain>
    </source>
</reference>
<dbReference type="AlphaFoldDB" id="A0AAJ0C381"/>
<sequence length="400" mass="45456">MEPYDGSWNDASFEAPSRPRRMSMEEDFFYRELMTQRPAKPPSYETATKQPYPRHPGAEDESSSRVQPDVLPDYSCDVHIEGVFMRKMEIEDTIKRAEYRNWHMVYVELRGTALNIYQVKKDRAWWSVKTDGPGVSPDSPPWVRKASLDKAYSLLHADAGIAADYRKRRYVIRVRAESDQFLLSCIELGTFVNWLDHLFAAIGVAAPIDERDFPRDQSIPRVQRIRWLRGQHPQQPADNATAFQRLDARRQSVASSAGSDRSVAGSIANPAAIAFGPGHHQQPIQEEADGAPTIGPSRTGHPVMGRLSTSSYPNEAVDPDTGKWAPRNAWTSRHDHLYAKLCFSVLLFKSPRKSNYIIAKGKQWYVDWASGRMVRVLPPTYGEIDSFGPWQVIMPENRLI</sequence>
<dbReference type="SUPFAM" id="SSF50729">
    <property type="entry name" value="PH domain-like"/>
    <property type="match status" value="1"/>
</dbReference>
<feature type="region of interest" description="Disordered" evidence="1">
    <location>
        <begin position="274"/>
        <end position="323"/>
    </location>
</feature>
<evidence type="ECO:0000313" key="3">
    <source>
        <dbReference type="EMBL" id="KAK1769329.1"/>
    </source>
</evidence>
<dbReference type="InterPro" id="IPR011993">
    <property type="entry name" value="PH-like_dom_sf"/>
</dbReference>
<dbReference type="InterPro" id="IPR041681">
    <property type="entry name" value="PH_9"/>
</dbReference>
<feature type="domain" description="Pleckstrin homology" evidence="2">
    <location>
        <begin position="81"/>
        <end position="197"/>
    </location>
</feature>
<evidence type="ECO:0000313" key="4">
    <source>
        <dbReference type="Proteomes" id="UP001244011"/>
    </source>
</evidence>
<evidence type="ECO:0000259" key="2">
    <source>
        <dbReference type="Pfam" id="PF15410"/>
    </source>
</evidence>
<dbReference type="Proteomes" id="UP001244011">
    <property type="component" value="Unassembled WGS sequence"/>
</dbReference>
<keyword evidence="4" id="KW-1185">Reference proteome</keyword>
<dbReference type="GeneID" id="85307030"/>
<proteinExistence type="predicted"/>
<dbReference type="Gene3D" id="2.30.29.30">
    <property type="entry name" value="Pleckstrin-homology domain (PH domain)/Phosphotyrosine-binding domain (PTB)"/>
    <property type="match status" value="1"/>
</dbReference>
<protein>
    <recommendedName>
        <fullName evidence="2">Pleckstrin homology domain-containing protein</fullName>
    </recommendedName>
</protein>
<dbReference type="EMBL" id="MU839003">
    <property type="protein sequence ID" value="KAK1769329.1"/>
    <property type="molecule type" value="Genomic_DNA"/>
</dbReference>
<organism evidence="3 4">
    <name type="scientific">Phialemonium atrogriseum</name>
    <dbReference type="NCBI Taxonomy" id="1093897"/>
    <lineage>
        <taxon>Eukaryota</taxon>
        <taxon>Fungi</taxon>
        <taxon>Dikarya</taxon>
        <taxon>Ascomycota</taxon>
        <taxon>Pezizomycotina</taxon>
        <taxon>Sordariomycetes</taxon>
        <taxon>Sordariomycetidae</taxon>
        <taxon>Cephalothecales</taxon>
        <taxon>Cephalothecaceae</taxon>
        <taxon>Phialemonium</taxon>
    </lineage>
</organism>
<feature type="region of interest" description="Disordered" evidence="1">
    <location>
        <begin position="35"/>
        <end position="70"/>
    </location>
</feature>
<comment type="caution">
    <text evidence="3">The sequence shown here is derived from an EMBL/GenBank/DDBJ whole genome shotgun (WGS) entry which is preliminary data.</text>
</comment>
<dbReference type="Pfam" id="PF15410">
    <property type="entry name" value="PH_9"/>
    <property type="match status" value="1"/>
</dbReference>
<gene>
    <name evidence="3" type="ORF">QBC33DRAFT_351565</name>
</gene>
<dbReference type="PANTHER" id="PTHR37283:SF1">
    <property type="entry name" value="PH DOMAIN-CONTAINING PROTEIN YHR131C"/>
    <property type="match status" value="1"/>
</dbReference>
<name>A0AAJ0C381_9PEZI</name>
<dbReference type="RefSeq" id="XP_060285542.1">
    <property type="nucleotide sequence ID" value="XM_060423843.1"/>
</dbReference>
<accession>A0AAJ0C381</accession>
<dbReference type="PANTHER" id="PTHR37283">
    <property type="entry name" value="PH DOMAIN-CONTAINING PROTEIN YHR131C"/>
    <property type="match status" value="1"/>
</dbReference>
<evidence type="ECO:0000256" key="1">
    <source>
        <dbReference type="SAM" id="MobiDB-lite"/>
    </source>
</evidence>